<protein>
    <submittedName>
        <fullName evidence="2">Uncharacterized protein</fullName>
    </submittedName>
</protein>
<sequence length="43" mass="5099">MKMLGKRGQPFCGSKCCGEKRAKKAHTRRMKRRERGSRAWRSF</sequence>
<evidence type="ECO:0000313" key="3">
    <source>
        <dbReference type="Proteomes" id="UP000259914"/>
    </source>
</evidence>
<name>A0A345MEE4_9CAUD</name>
<reference evidence="2 3" key="1">
    <citation type="submission" date="2018-07" db="EMBL/GenBank/DDBJ databases">
        <authorList>
            <person name="Dixon J."/>
            <person name="Knudsen H.R."/>
            <person name="Rock W."/>
            <person name="Scott A.N."/>
            <person name="Walsdorf S.L."/>
            <person name="Layton S.R."/>
            <person name="Nayek S."/>
            <person name="Kim T."/>
            <person name="Hughes L.E."/>
            <person name="Garlena R.A."/>
            <person name="Russell D.A."/>
            <person name="Pope W.H."/>
            <person name="Jacobs-Sera D."/>
            <person name="Hatfull G.F."/>
        </authorList>
    </citation>
    <scope>NUCLEOTIDE SEQUENCE [LARGE SCALE GENOMIC DNA]</scope>
</reference>
<proteinExistence type="predicted"/>
<dbReference type="EMBL" id="MH590589">
    <property type="protein sequence ID" value="AXH68925.1"/>
    <property type="molecule type" value="Genomic_DNA"/>
</dbReference>
<feature type="compositionally biased region" description="Basic residues" evidence="1">
    <location>
        <begin position="21"/>
        <end position="35"/>
    </location>
</feature>
<organism evidence="2 3">
    <name type="scientific">Streptomyces phage SparkleGoddess</name>
    <dbReference type="NCBI Taxonomy" id="2283305"/>
    <lineage>
        <taxon>Viruses</taxon>
        <taxon>Duplodnaviria</taxon>
        <taxon>Heunggongvirae</taxon>
        <taxon>Uroviricota</taxon>
        <taxon>Caudoviricetes</taxon>
        <taxon>Stanwilliamsviridae</taxon>
        <taxon>Loccivirinae</taxon>
        <taxon>Gilsonvirus</taxon>
        <taxon>Gilsonvirus comrade</taxon>
    </lineage>
</organism>
<accession>A0A345MEE4</accession>
<evidence type="ECO:0000256" key="1">
    <source>
        <dbReference type="SAM" id="MobiDB-lite"/>
    </source>
</evidence>
<feature type="region of interest" description="Disordered" evidence="1">
    <location>
        <begin position="18"/>
        <end position="43"/>
    </location>
</feature>
<gene>
    <name evidence="2" type="primary">246</name>
    <name evidence="2" type="ORF">SEA_SPARKLEGODDESS_246</name>
</gene>
<dbReference type="Proteomes" id="UP000259914">
    <property type="component" value="Segment"/>
</dbReference>
<evidence type="ECO:0000313" key="2">
    <source>
        <dbReference type="EMBL" id="AXH68925.1"/>
    </source>
</evidence>